<keyword evidence="2" id="KW-0328">Glycosyltransferase</keyword>
<dbReference type="EMBL" id="MFUC01000020">
    <property type="protein sequence ID" value="OGI71835.1"/>
    <property type="molecule type" value="Genomic_DNA"/>
</dbReference>
<evidence type="ECO:0000256" key="3">
    <source>
        <dbReference type="ARBA" id="ARBA00022679"/>
    </source>
</evidence>
<dbReference type="PANTHER" id="PTHR43630:SF1">
    <property type="entry name" value="POLY-BETA-1,6-N-ACETYL-D-GLUCOSAMINE SYNTHASE"/>
    <property type="match status" value="1"/>
</dbReference>
<comment type="similarity">
    <text evidence="1">Belongs to the glycosyltransferase 2 family.</text>
</comment>
<dbReference type="CDD" id="cd06423">
    <property type="entry name" value="CESA_like"/>
    <property type="match status" value="1"/>
</dbReference>
<dbReference type="GO" id="GO:0016757">
    <property type="term" value="F:glycosyltransferase activity"/>
    <property type="evidence" value="ECO:0007669"/>
    <property type="project" value="UniProtKB-KW"/>
</dbReference>
<feature type="transmembrane region" description="Helical" evidence="4">
    <location>
        <begin position="343"/>
        <end position="366"/>
    </location>
</feature>
<evidence type="ECO:0008006" key="7">
    <source>
        <dbReference type="Google" id="ProtNLM"/>
    </source>
</evidence>
<dbReference type="Gene3D" id="3.90.550.10">
    <property type="entry name" value="Spore Coat Polysaccharide Biosynthesis Protein SpsA, Chain A"/>
    <property type="match status" value="1"/>
</dbReference>
<evidence type="ECO:0000256" key="4">
    <source>
        <dbReference type="SAM" id="Phobius"/>
    </source>
</evidence>
<name>A0A1F6VQX0_9BACT</name>
<proteinExistence type="inferred from homology"/>
<keyword evidence="3" id="KW-0808">Transferase</keyword>
<reference evidence="5 6" key="1">
    <citation type="journal article" date="2016" name="Nat. Commun.">
        <title>Thousands of microbial genomes shed light on interconnected biogeochemical processes in an aquifer system.</title>
        <authorList>
            <person name="Anantharaman K."/>
            <person name="Brown C.T."/>
            <person name="Hug L.A."/>
            <person name="Sharon I."/>
            <person name="Castelle C.J."/>
            <person name="Probst A.J."/>
            <person name="Thomas B.C."/>
            <person name="Singh A."/>
            <person name="Wilkins M.J."/>
            <person name="Karaoz U."/>
            <person name="Brodie E.L."/>
            <person name="Williams K.H."/>
            <person name="Hubbard S.S."/>
            <person name="Banfield J.F."/>
        </authorList>
    </citation>
    <scope>NUCLEOTIDE SEQUENCE [LARGE SCALE GENOMIC DNA]</scope>
</reference>
<dbReference type="SUPFAM" id="SSF53448">
    <property type="entry name" value="Nucleotide-diphospho-sugar transferases"/>
    <property type="match status" value="1"/>
</dbReference>
<keyword evidence="4" id="KW-0472">Membrane</keyword>
<evidence type="ECO:0000313" key="6">
    <source>
        <dbReference type="Proteomes" id="UP000179686"/>
    </source>
</evidence>
<keyword evidence="4" id="KW-1133">Transmembrane helix</keyword>
<feature type="transmembrane region" description="Helical" evidence="4">
    <location>
        <begin position="6"/>
        <end position="28"/>
    </location>
</feature>
<dbReference type="Proteomes" id="UP000179686">
    <property type="component" value="Unassembled WGS sequence"/>
</dbReference>
<sequence>MSEILIWVFYLLSFLSLYVQIYFLVVFLERRKDIIVRRQPIKLNNYPAVTITVPAYNEGSSVTKTVDSLLALDYPKEKLFLILVDDGSTDNTFEFMQAYESNPQIKIFKKANGGKFSAQNLGLEHCTTGFVGCLDSDSLVHPEALKRIMTYFLNQEVMAVAPTIVTWQAKNIVQKAQKIDYELQIYVKKMLSFVNAIHVTPGPFSIFRIEVFNKLGPYKHAHVTEDQEIALRMQTAGMKIEHAPDAYVYTMAPKTIRGLYLQRTRWIYGFLRNAIDYKHLFFKKKYGNIGFLTLPSGFVSVLGVMFLFVFVGSRFVQYLHNKSLEISATGLSFDVNSFSFDPFFINTSTILFVSVFVYSSVLFSLYMGHKILHGKSKFSLDIFLFFIVYSLVAPFWLLKAVWNAVRKYESSWTAEIDSR</sequence>
<organism evidence="5 6">
    <name type="scientific">Candidatus Nomurabacteria bacterium RIFCSPHIGHO2_02_FULL_38_15</name>
    <dbReference type="NCBI Taxonomy" id="1801752"/>
    <lineage>
        <taxon>Bacteria</taxon>
        <taxon>Candidatus Nomuraibacteriota</taxon>
    </lineage>
</organism>
<evidence type="ECO:0000256" key="2">
    <source>
        <dbReference type="ARBA" id="ARBA00022676"/>
    </source>
</evidence>
<comment type="caution">
    <text evidence="5">The sequence shown here is derived from an EMBL/GenBank/DDBJ whole genome shotgun (WGS) entry which is preliminary data.</text>
</comment>
<feature type="transmembrane region" description="Helical" evidence="4">
    <location>
        <begin position="378"/>
        <end position="398"/>
    </location>
</feature>
<protein>
    <recommendedName>
        <fullName evidence="7">Glycosyltransferase 2-like domain-containing protein</fullName>
    </recommendedName>
</protein>
<accession>A0A1F6VQX0</accession>
<gene>
    <name evidence="5" type="ORF">A3J61_01800</name>
</gene>
<evidence type="ECO:0000256" key="1">
    <source>
        <dbReference type="ARBA" id="ARBA00006739"/>
    </source>
</evidence>
<dbReference type="Pfam" id="PF13641">
    <property type="entry name" value="Glyco_tranf_2_3"/>
    <property type="match status" value="1"/>
</dbReference>
<dbReference type="PANTHER" id="PTHR43630">
    <property type="entry name" value="POLY-BETA-1,6-N-ACETYL-D-GLUCOSAMINE SYNTHASE"/>
    <property type="match status" value="1"/>
</dbReference>
<dbReference type="AlphaFoldDB" id="A0A1F6VQX0"/>
<dbReference type="InterPro" id="IPR029044">
    <property type="entry name" value="Nucleotide-diphossugar_trans"/>
</dbReference>
<keyword evidence="4" id="KW-0812">Transmembrane</keyword>
<dbReference type="STRING" id="1801752.A3J61_01800"/>
<feature type="transmembrane region" description="Helical" evidence="4">
    <location>
        <begin position="289"/>
        <end position="311"/>
    </location>
</feature>
<evidence type="ECO:0000313" key="5">
    <source>
        <dbReference type="EMBL" id="OGI71835.1"/>
    </source>
</evidence>